<keyword evidence="3" id="KW-1003">Cell membrane</keyword>
<evidence type="ECO:0000256" key="5">
    <source>
        <dbReference type="ARBA" id="ARBA00022729"/>
    </source>
</evidence>
<dbReference type="GO" id="GO:0005886">
    <property type="term" value="C:plasma membrane"/>
    <property type="evidence" value="ECO:0007669"/>
    <property type="project" value="UniProtKB-SubCell"/>
</dbReference>
<dbReference type="PANTHER" id="PTHR15902:SF2">
    <property type="entry name" value="NEURITIN-LIKE PROTEIN"/>
    <property type="match status" value="1"/>
</dbReference>
<evidence type="ECO:0000256" key="3">
    <source>
        <dbReference type="ARBA" id="ARBA00022475"/>
    </source>
</evidence>
<evidence type="ECO:0000256" key="8">
    <source>
        <dbReference type="ARBA" id="ARBA00023288"/>
    </source>
</evidence>
<name>A0AAV6GDF1_9TELE</name>
<gene>
    <name evidence="11" type="ORF">AALO_G00147850</name>
</gene>
<comment type="similarity">
    <text evidence="2">Belongs to the neuritin family.</text>
</comment>
<evidence type="ECO:0000256" key="4">
    <source>
        <dbReference type="ARBA" id="ARBA00022622"/>
    </source>
</evidence>
<evidence type="ECO:0000256" key="9">
    <source>
        <dbReference type="SAM" id="MobiDB-lite"/>
    </source>
</evidence>
<keyword evidence="12" id="KW-1185">Reference proteome</keyword>
<feature type="chain" id="PRO_5043428473" description="Neuritin-like protein" evidence="10">
    <location>
        <begin position="28"/>
        <end position="167"/>
    </location>
</feature>
<feature type="region of interest" description="Disordered" evidence="9">
    <location>
        <begin position="123"/>
        <end position="143"/>
    </location>
</feature>
<feature type="signal peptide" evidence="10">
    <location>
        <begin position="1"/>
        <end position="27"/>
    </location>
</feature>
<proteinExistence type="inferred from homology"/>
<dbReference type="Proteomes" id="UP000823561">
    <property type="component" value="Chromosome 11"/>
</dbReference>
<dbReference type="GO" id="GO:0098552">
    <property type="term" value="C:side of membrane"/>
    <property type="evidence" value="ECO:0007669"/>
    <property type="project" value="UniProtKB-KW"/>
</dbReference>
<comment type="subcellular location">
    <subcellularLocation>
        <location evidence="1">Cell membrane</location>
        <topology evidence="1">Lipid-anchor</topology>
        <topology evidence="1">GPI-anchor</topology>
    </subcellularLocation>
</comment>
<keyword evidence="8" id="KW-0449">Lipoprotein</keyword>
<evidence type="ECO:0000256" key="7">
    <source>
        <dbReference type="ARBA" id="ARBA00023180"/>
    </source>
</evidence>
<evidence type="ECO:0000313" key="11">
    <source>
        <dbReference type="EMBL" id="KAG5273119.1"/>
    </source>
</evidence>
<keyword evidence="7" id="KW-0325">Glycoprotein</keyword>
<dbReference type="InterPro" id="IPR026144">
    <property type="entry name" value="Neuritin_fam"/>
</dbReference>
<accession>A0AAV6GDF1</accession>
<organism evidence="11 12">
    <name type="scientific">Alosa alosa</name>
    <name type="common">allis shad</name>
    <dbReference type="NCBI Taxonomy" id="278164"/>
    <lineage>
        <taxon>Eukaryota</taxon>
        <taxon>Metazoa</taxon>
        <taxon>Chordata</taxon>
        <taxon>Craniata</taxon>
        <taxon>Vertebrata</taxon>
        <taxon>Euteleostomi</taxon>
        <taxon>Actinopterygii</taxon>
        <taxon>Neopterygii</taxon>
        <taxon>Teleostei</taxon>
        <taxon>Clupei</taxon>
        <taxon>Clupeiformes</taxon>
        <taxon>Clupeoidei</taxon>
        <taxon>Clupeidae</taxon>
        <taxon>Alosa</taxon>
    </lineage>
</organism>
<keyword evidence="5 10" id="KW-0732">Signal</keyword>
<protein>
    <recommendedName>
        <fullName evidence="13">Neuritin-like protein</fullName>
    </recommendedName>
</protein>
<comment type="caution">
    <text evidence="11">The sequence shown here is derived from an EMBL/GenBank/DDBJ whole genome shotgun (WGS) entry which is preliminary data.</text>
</comment>
<dbReference type="PANTHER" id="PTHR15902">
    <property type="entry name" value="NEURITIN-RELATED"/>
    <property type="match status" value="1"/>
</dbReference>
<dbReference type="EMBL" id="JADWDJ010000011">
    <property type="protein sequence ID" value="KAG5273119.1"/>
    <property type="molecule type" value="Genomic_DNA"/>
</dbReference>
<evidence type="ECO:0000256" key="10">
    <source>
        <dbReference type="SAM" id="SignalP"/>
    </source>
</evidence>
<evidence type="ECO:0000256" key="1">
    <source>
        <dbReference type="ARBA" id="ARBA00004609"/>
    </source>
</evidence>
<dbReference type="AlphaFoldDB" id="A0AAV6GDF1"/>
<sequence>MAARFHYACLLVPVAFHFLLVPSPCSASVTRKCGSIFQGFATCLLALGDSLSQSSTKDESTQEIDSICRSWDEFHTCANTAMAGCPEDAAAVWESLRQESKKMQFSGNLYDMCANRAQQLATTAAQNQANPGETNQESLKGRASRAHPSHYALVSSCVALLLVLVRI</sequence>
<evidence type="ECO:0000256" key="6">
    <source>
        <dbReference type="ARBA" id="ARBA00023136"/>
    </source>
</evidence>
<dbReference type="GO" id="GO:1990138">
    <property type="term" value="P:neuron projection extension"/>
    <property type="evidence" value="ECO:0007669"/>
    <property type="project" value="TreeGrafter"/>
</dbReference>
<evidence type="ECO:0000313" key="12">
    <source>
        <dbReference type="Proteomes" id="UP000823561"/>
    </source>
</evidence>
<evidence type="ECO:0000256" key="2">
    <source>
        <dbReference type="ARBA" id="ARBA00008377"/>
    </source>
</evidence>
<evidence type="ECO:0008006" key="13">
    <source>
        <dbReference type="Google" id="ProtNLM"/>
    </source>
</evidence>
<keyword evidence="4" id="KW-0336">GPI-anchor</keyword>
<dbReference type="Pfam" id="PF15056">
    <property type="entry name" value="NRN1"/>
    <property type="match status" value="1"/>
</dbReference>
<reference evidence="11" key="1">
    <citation type="submission" date="2020-10" db="EMBL/GenBank/DDBJ databases">
        <title>Chromosome-scale genome assembly of the Allis shad, Alosa alosa.</title>
        <authorList>
            <person name="Margot Z."/>
            <person name="Christophe K."/>
            <person name="Cabau C."/>
            <person name="Louis A."/>
            <person name="Berthelot C."/>
            <person name="Parey E."/>
            <person name="Roest Crollius H."/>
            <person name="Montfort J."/>
            <person name="Robinson-Rechavi M."/>
            <person name="Bucao C."/>
            <person name="Bouchez O."/>
            <person name="Gislard M."/>
            <person name="Lluch J."/>
            <person name="Milhes M."/>
            <person name="Lampietro C."/>
            <person name="Lopez Roques C."/>
            <person name="Donnadieu C."/>
            <person name="Braasch I."/>
            <person name="Desvignes T."/>
            <person name="Postlethwait J."/>
            <person name="Bobe J."/>
            <person name="Guiguen Y."/>
        </authorList>
    </citation>
    <scope>NUCLEOTIDE SEQUENCE</scope>
    <source>
        <strain evidence="11">M-15738</strain>
        <tissue evidence="11">Blood</tissue>
    </source>
</reference>
<keyword evidence="6" id="KW-0472">Membrane</keyword>